<dbReference type="PANTHER" id="PTHR22926:SF3">
    <property type="entry name" value="UNDECAPRENYL-PHOSPHATE ALPHA-N-ACETYLGLUCOSAMINYL 1-PHOSPHATE TRANSFERASE"/>
    <property type="match status" value="1"/>
</dbReference>
<keyword evidence="7" id="KW-0479">Metal-binding</keyword>
<comment type="caution">
    <text evidence="9">The sequence shown here is derived from an EMBL/GenBank/DDBJ whole genome shotgun (WGS) entry which is preliminary data.</text>
</comment>
<feature type="transmembrane region" description="Helical" evidence="8">
    <location>
        <begin position="129"/>
        <end position="153"/>
    </location>
</feature>
<dbReference type="GO" id="GO:0009103">
    <property type="term" value="P:lipopolysaccharide biosynthetic process"/>
    <property type="evidence" value="ECO:0007669"/>
    <property type="project" value="TreeGrafter"/>
</dbReference>
<keyword evidence="5 8" id="KW-1133">Transmembrane helix</keyword>
<dbReference type="AlphaFoldDB" id="A0A0G1K9U8"/>
<dbReference type="Proteomes" id="UP000034752">
    <property type="component" value="Unassembled WGS sequence"/>
</dbReference>
<keyword evidence="6 8" id="KW-0472">Membrane</keyword>
<evidence type="ECO:0000256" key="4">
    <source>
        <dbReference type="ARBA" id="ARBA00022692"/>
    </source>
</evidence>
<name>A0A0G1K9U8_UNCK3</name>
<feature type="transmembrane region" description="Helical" evidence="8">
    <location>
        <begin position="280"/>
        <end position="305"/>
    </location>
</feature>
<feature type="transmembrane region" description="Helical" evidence="8">
    <location>
        <begin position="78"/>
        <end position="94"/>
    </location>
</feature>
<comment type="subcellular location">
    <subcellularLocation>
        <location evidence="1">Cell membrane</location>
        <topology evidence="1">Multi-pass membrane protein</topology>
    </subcellularLocation>
</comment>
<dbReference type="PANTHER" id="PTHR22926">
    <property type="entry name" value="PHOSPHO-N-ACETYLMURAMOYL-PENTAPEPTIDE-TRANSFERASE"/>
    <property type="match status" value="1"/>
</dbReference>
<keyword evidence="7" id="KW-0460">Magnesium</keyword>
<feature type="transmembrane region" description="Helical" evidence="8">
    <location>
        <begin position="165"/>
        <end position="186"/>
    </location>
</feature>
<keyword evidence="2" id="KW-1003">Cell membrane</keyword>
<evidence type="ECO:0000256" key="8">
    <source>
        <dbReference type="SAM" id="Phobius"/>
    </source>
</evidence>
<feature type="transmembrane region" description="Helical" evidence="8">
    <location>
        <begin position="192"/>
        <end position="208"/>
    </location>
</feature>
<reference evidence="9 10" key="1">
    <citation type="journal article" date="2015" name="Nature">
        <title>rRNA introns, odd ribosomes, and small enigmatic genomes across a large radiation of phyla.</title>
        <authorList>
            <person name="Brown C.T."/>
            <person name="Hug L.A."/>
            <person name="Thomas B.C."/>
            <person name="Sharon I."/>
            <person name="Castelle C.J."/>
            <person name="Singh A."/>
            <person name="Wilkins M.J."/>
            <person name="Williams K.H."/>
            <person name="Banfield J.F."/>
        </authorList>
    </citation>
    <scope>NUCLEOTIDE SEQUENCE [LARGE SCALE GENOMIC DNA]</scope>
</reference>
<feature type="binding site" evidence="7">
    <location>
        <position position="219"/>
    </location>
    <ligand>
        <name>Mg(2+)</name>
        <dbReference type="ChEBI" id="CHEBI:18420"/>
    </ligand>
</feature>
<evidence type="ECO:0000313" key="10">
    <source>
        <dbReference type="Proteomes" id="UP000034752"/>
    </source>
</evidence>
<comment type="cofactor">
    <cofactor evidence="7">
        <name>Mg(2+)</name>
        <dbReference type="ChEBI" id="CHEBI:18420"/>
    </cofactor>
</comment>
<evidence type="ECO:0000256" key="6">
    <source>
        <dbReference type="ARBA" id="ARBA00023136"/>
    </source>
</evidence>
<dbReference type="InterPro" id="IPR000715">
    <property type="entry name" value="Glycosyl_transferase_4"/>
</dbReference>
<feature type="transmembrane region" description="Helical" evidence="8">
    <location>
        <begin position="106"/>
        <end position="123"/>
    </location>
</feature>
<keyword evidence="3 9" id="KW-0808">Transferase</keyword>
<organism evidence="9 10">
    <name type="scientific">candidate division Kazan bacterium GW2011_GWA1_44_22</name>
    <dbReference type="NCBI Taxonomy" id="1620410"/>
    <lineage>
        <taxon>Bacteria</taxon>
        <taxon>Bacteria division Kazan-3B-28</taxon>
    </lineage>
</organism>
<feature type="transmembrane region" description="Helical" evidence="8">
    <location>
        <begin position="311"/>
        <end position="332"/>
    </location>
</feature>
<accession>A0A0G1K9U8</accession>
<feature type="transmembrane region" description="Helical" evidence="8">
    <location>
        <begin position="52"/>
        <end position="72"/>
    </location>
</feature>
<feature type="binding site" evidence="7">
    <location>
        <position position="157"/>
    </location>
    <ligand>
        <name>Mg(2+)</name>
        <dbReference type="ChEBI" id="CHEBI:18420"/>
    </ligand>
</feature>
<proteinExistence type="predicted"/>
<dbReference type="GO" id="GO:0016780">
    <property type="term" value="F:phosphotransferase activity, for other substituted phosphate groups"/>
    <property type="evidence" value="ECO:0007669"/>
    <property type="project" value="InterPro"/>
</dbReference>
<dbReference type="CDD" id="cd06853">
    <property type="entry name" value="GT_WecA_like"/>
    <property type="match status" value="1"/>
</dbReference>
<dbReference type="EMBL" id="LCIJ01000004">
    <property type="protein sequence ID" value="KKT53002.1"/>
    <property type="molecule type" value="Genomic_DNA"/>
</dbReference>
<evidence type="ECO:0000256" key="5">
    <source>
        <dbReference type="ARBA" id="ARBA00022989"/>
    </source>
</evidence>
<protein>
    <submittedName>
        <fullName evidence="9">Glycosyltransferase, group 4 family</fullName>
    </submittedName>
</protein>
<feature type="transmembrane region" description="Helical" evidence="8">
    <location>
        <begin position="12"/>
        <end position="31"/>
    </location>
</feature>
<dbReference type="GO" id="GO:0005886">
    <property type="term" value="C:plasma membrane"/>
    <property type="evidence" value="ECO:0007669"/>
    <property type="project" value="UniProtKB-SubCell"/>
</dbReference>
<sequence>MFNLIQVNWTNFIAPLLLAGGISWGLTYLIKSLATKFNWYGKDVAHHDERKMVRLGGVAIFVAFLVVFLGFVPLTEPRIGLLIGATIIFIMGLLDDLYNLPALPKLIFQFVAIGVAIKFGIHIDQITNPLGGVIVFPAGLDVFISAVWLFLLINTINVLDGLDGLAAGVTSIFSVILFWLSLFTIVNQPDTALMAVILLGAIGGFLYWNWYPAKIFMGDSGSNLLGFLIGALAIISGGKVATAGLILGFPILDLLWAAWRRLRQGRSPFSPDREHLHHRLLDAGVPHLTVVKLILITSAAFGVTALLSGTWVKLVCFGIVGLIMIILIRTVFLPKKRKYS</sequence>
<evidence type="ECO:0000256" key="2">
    <source>
        <dbReference type="ARBA" id="ARBA00022475"/>
    </source>
</evidence>
<dbReference type="GO" id="GO:0071555">
    <property type="term" value="P:cell wall organization"/>
    <property type="evidence" value="ECO:0007669"/>
    <property type="project" value="TreeGrafter"/>
</dbReference>
<evidence type="ECO:0000256" key="1">
    <source>
        <dbReference type="ARBA" id="ARBA00004651"/>
    </source>
</evidence>
<evidence type="ECO:0000256" key="3">
    <source>
        <dbReference type="ARBA" id="ARBA00022679"/>
    </source>
</evidence>
<gene>
    <name evidence="9" type="ORF">VE96_C0004G0014</name>
</gene>
<dbReference type="GO" id="GO:0046872">
    <property type="term" value="F:metal ion binding"/>
    <property type="evidence" value="ECO:0007669"/>
    <property type="project" value="UniProtKB-KW"/>
</dbReference>
<dbReference type="PATRIC" id="fig|1620410.3.peg.90"/>
<dbReference type="Pfam" id="PF00953">
    <property type="entry name" value="Glycos_transf_4"/>
    <property type="match status" value="1"/>
</dbReference>
<feature type="transmembrane region" description="Helical" evidence="8">
    <location>
        <begin position="215"/>
        <end position="235"/>
    </location>
</feature>
<dbReference type="GO" id="GO:0044038">
    <property type="term" value="P:cell wall macromolecule biosynthetic process"/>
    <property type="evidence" value="ECO:0007669"/>
    <property type="project" value="TreeGrafter"/>
</dbReference>
<keyword evidence="4 8" id="KW-0812">Transmembrane</keyword>
<evidence type="ECO:0000313" key="9">
    <source>
        <dbReference type="EMBL" id="KKT53002.1"/>
    </source>
</evidence>
<evidence type="ECO:0000256" key="7">
    <source>
        <dbReference type="PIRSR" id="PIRSR600715-1"/>
    </source>
</evidence>